<feature type="binding site" evidence="7">
    <location>
        <position position="80"/>
    </location>
    <ligand>
        <name>Fe(3+)</name>
        <dbReference type="ChEBI" id="CHEBI:29034"/>
    </ligand>
</feature>
<feature type="binding site" evidence="7">
    <location>
        <position position="245"/>
    </location>
    <ligand>
        <name>Zn(2+)</name>
        <dbReference type="ChEBI" id="CHEBI:29105"/>
    </ligand>
</feature>
<keyword evidence="6 7" id="KW-0408">Iron</keyword>
<dbReference type="NCBIfam" id="TIGR01224">
    <property type="entry name" value="hutI"/>
    <property type="match status" value="1"/>
</dbReference>
<comment type="pathway">
    <text evidence="7">Amino-acid degradation; L-histidine degradation into L-glutamate; N-formimidoyl-L-glutamate from L-histidine: step 3/3.</text>
</comment>
<protein>
    <recommendedName>
        <fullName evidence="1 7">Imidazolonepropionase</fullName>
        <ecNumber evidence="1 7">3.5.2.7</ecNumber>
    </recommendedName>
    <alternativeName>
        <fullName evidence="7">Imidazolone-5-propionate hydrolase</fullName>
    </alternativeName>
</protein>
<name>A0ABQ3I9P3_9BACT</name>
<dbReference type="InterPro" id="IPR005920">
    <property type="entry name" value="HutI"/>
</dbReference>
<feature type="binding site" evidence="7">
    <location>
        <position position="323"/>
    </location>
    <ligand>
        <name>N-formimidoyl-L-glutamate</name>
        <dbReference type="ChEBI" id="CHEBI:58928"/>
    </ligand>
</feature>
<dbReference type="EMBL" id="BNAG01000003">
    <property type="protein sequence ID" value="GHE67583.1"/>
    <property type="molecule type" value="Genomic_DNA"/>
</dbReference>
<comment type="similarity">
    <text evidence="7">Belongs to the metallo-dependent hydrolases superfamily. HutI family.</text>
</comment>
<feature type="binding site" evidence="7">
    <location>
        <position position="150"/>
    </location>
    <ligand>
        <name>N-formimidoyl-L-glutamate</name>
        <dbReference type="ChEBI" id="CHEBI:58928"/>
    </ligand>
</feature>
<dbReference type="Gene3D" id="2.30.40.10">
    <property type="entry name" value="Urease, subunit C, domain 1"/>
    <property type="match status" value="1"/>
</dbReference>
<dbReference type="RefSeq" id="WP_189630488.1">
    <property type="nucleotide sequence ID" value="NZ_BNAG01000003.1"/>
</dbReference>
<dbReference type="InterPro" id="IPR006680">
    <property type="entry name" value="Amidohydro-rel"/>
</dbReference>
<dbReference type="SUPFAM" id="SSF51556">
    <property type="entry name" value="Metallo-dependent hydrolases"/>
    <property type="match status" value="1"/>
</dbReference>
<comment type="cofactor">
    <cofactor evidence="7">
        <name>Zn(2+)</name>
        <dbReference type="ChEBI" id="CHEBI:29105"/>
    </cofactor>
    <cofactor evidence="7">
        <name>Fe(3+)</name>
        <dbReference type="ChEBI" id="CHEBI:29034"/>
    </cofactor>
    <text evidence="7">Binds 1 zinc or iron ion per subunit.</text>
</comment>
<feature type="binding site" evidence="7">
    <location>
        <position position="78"/>
    </location>
    <ligand>
        <name>Zn(2+)</name>
        <dbReference type="ChEBI" id="CHEBI:29105"/>
    </ligand>
</feature>
<evidence type="ECO:0000256" key="5">
    <source>
        <dbReference type="ARBA" id="ARBA00022833"/>
    </source>
</evidence>
<dbReference type="HAMAP" id="MF_00372">
    <property type="entry name" value="HutI"/>
    <property type="match status" value="1"/>
</dbReference>
<dbReference type="Gene3D" id="3.20.20.140">
    <property type="entry name" value="Metal-dependent hydrolases"/>
    <property type="match status" value="1"/>
</dbReference>
<keyword evidence="5 7" id="KW-0862">Zinc</keyword>
<evidence type="ECO:0000256" key="1">
    <source>
        <dbReference type="ARBA" id="ARBA00012864"/>
    </source>
</evidence>
<feature type="binding site" evidence="7">
    <location>
        <position position="248"/>
    </location>
    <ligand>
        <name>4-imidazolone-5-propanoate</name>
        <dbReference type="ChEBI" id="CHEBI:77893"/>
    </ligand>
</feature>
<dbReference type="InterPro" id="IPR032466">
    <property type="entry name" value="Metal_Hydrolase"/>
</dbReference>
<evidence type="ECO:0000256" key="4">
    <source>
        <dbReference type="ARBA" id="ARBA00022808"/>
    </source>
</evidence>
<feature type="binding site" evidence="7">
    <location>
        <position position="87"/>
    </location>
    <ligand>
        <name>4-imidazolone-5-propanoate</name>
        <dbReference type="ChEBI" id="CHEBI:77893"/>
    </ligand>
</feature>
<comment type="subcellular location">
    <subcellularLocation>
        <location evidence="7">Cytoplasm</location>
    </subcellularLocation>
</comment>
<reference evidence="10" key="1">
    <citation type="journal article" date="2019" name="Int. J. Syst. Evol. Microbiol.">
        <title>The Global Catalogue of Microorganisms (GCM) 10K type strain sequencing project: providing services to taxonomists for standard genome sequencing and annotation.</title>
        <authorList>
            <consortium name="The Broad Institute Genomics Platform"/>
            <consortium name="The Broad Institute Genome Sequencing Center for Infectious Disease"/>
            <person name="Wu L."/>
            <person name="Ma J."/>
        </authorList>
    </citation>
    <scope>NUCLEOTIDE SEQUENCE [LARGE SCALE GENOMIC DNA]</scope>
    <source>
        <strain evidence="10">CGMCC 1.15111</strain>
    </source>
</reference>
<comment type="catalytic activity">
    <reaction evidence="7">
        <text>4-imidazolone-5-propanoate + H2O = N-formimidoyl-L-glutamate</text>
        <dbReference type="Rhea" id="RHEA:23660"/>
        <dbReference type="ChEBI" id="CHEBI:15377"/>
        <dbReference type="ChEBI" id="CHEBI:58928"/>
        <dbReference type="ChEBI" id="CHEBI:77893"/>
        <dbReference type="EC" id="3.5.2.7"/>
    </reaction>
</comment>
<keyword evidence="3 7" id="KW-0378">Hydrolase</keyword>
<keyword evidence="2 7" id="KW-0479">Metal-binding</keyword>
<keyword evidence="4 7" id="KW-0369">Histidine metabolism</keyword>
<dbReference type="SUPFAM" id="SSF51338">
    <property type="entry name" value="Composite domain of metallo-dependent hydrolases"/>
    <property type="match status" value="1"/>
</dbReference>
<evidence type="ECO:0000256" key="7">
    <source>
        <dbReference type="HAMAP-Rule" id="MF_00372"/>
    </source>
</evidence>
<feature type="binding site" evidence="7">
    <location>
        <position position="319"/>
    </location>
    <ligand>
        <name>Fe(3+)</name>
        <dbReference type="ChEBI" id="CHEBI:29034"/>
    </ligand>
</feature>
<feature type="binding site" evidence="7">
    <location>
        <position position="80"/>
    </location>
    <ligand>
        <name>Zn(2+)</name>
        <dbReference type="ChEBI" id="CHEBI:29105"/>
    </ligand>
</feature>
<feature type="binding site" evidence="7">
    <location>
        <position position="321"/>
    </location>
    <ligand>
        <name>N-formimidoyl-L-glutamate</name>
        <dbReference type="ChEBI" id="CHEBI:58928"/>
    </ligand>
</feature>
<evidence type="ECO:0000313" key="9">
    <source>
        <dbReference type="EMBL" id="GHE67583.1"/>
    </source>
</evidence>
<comment type="caution">
    <text evidence="9">The sequence shown here is derived from an EMBL/GenBank/DDBJ whole genome shotgun (WGS) entry which is preliminary data.</text>
</comment>
<dbReference type="Proteomes" id="UP000658258">
    <property type="component" value="Unassembled WGS sequence"/>
</dbReference>
<dbReference type="Pfam" id="PF01979">
    <property type="entry name" value="Amidohydro_1"/>
    <property type="match status" value="1"/>
</dbReference>
<evidence type="ECO:0000259" key="8">
    <source>
        <dbReference type="Pfam" id="PF01979"/>
    </source>
</evidence>
<evidence type="ECO:0000313" key="10">
    <source>
        <dbReference type="Proteomes" id="UP000658258"/>
    </source>
</evidence>
<evidence type="ECO:0000256" key="6">
    <source>
        <dbReference type="ARBA" id="ARBA00023004"/>
    </source>
</evidence>
<feature type="binding site" evidence="7">
    <location>
        <position position="183"/>
    </location>
    <ligand>
        <name>4-imidazolone-5-propanoate</name>
        <dbReference type="ChEBI" id="CHEBI:77893"/>
    </ligand>
</feature>
<dbReference type="InterPro" id="IPR011059">
    <property type="entry name" value="Metal-dep_hydrolase_composite"/>
</dbReference>
<feature type="binding site" evidence="7">
    <location>
        <position position="319"/>
    </location>
    <ligand>
        <name>Zn(2+)</name>
        <dbReference type="ChEBI" id="CHEBI:29105"/>
    </ligand>
</feature>
<organism evidence="9 10">
    <name type="scientific">Roseivirga thermotolerans</name>
    <dbReference type="NCBI Taxonomy" id="1758176"/>
    <lineage>
        <taxon>Bacteria</taxon>
        <taxon>Pseudomonadati</taxon>
        <taxon>Bacteroidota</taxon>
        <taxon>Cytophagia</taxon>
        <taxon>Cytophagales</taxon>
        <taxon>Roseivirgaceae</taxon>
        <taxon>Roseivirga</taxon>
    </lineage>
</organism>
<feature type="binding site" evidence="7">
    <location>
        <position position="245"/>
    </location>
    <ligand>
        <name>Fe(3+)</name>
        <dbReference type="ChEBI" id="CHEBI:29034"/>
    </ligand>
</feature>
<proteinExistence type="inferred from homology"/>
<keyword evidence="10" id="KW-1185">Reference proteome</keyword>
<gene>
    <name evidence="7 9" type="primary">hutI</name>
    <name evidence="9" type="ORF">GCM10011340_23910</name>
</gene>
<feature type="domain" description="Amidohydrolase-related" evidence="8">
    <location>
        <begin position="69"/>
        <end position="407"/>
    </location>
</feature>
<accession>A0ABQ3I9P3</accession>
<feature type="binding site" evidence="7">
    <location>
        <position position="78"/>
    </location>
    <ligand>
        <name>Fe(3+)</name>
        <dbReference type="ChEBI" id="CHEBI:29034"/>
    </ligand>
</feature>
<keyword evidence="7" id="KW-0963">Cytoplasm</keyword>
<feature type="binding site" evidence="7">
    <location>
        <position position="150"/>
    </location>
    <ligand>
        <name>4-imidazolone-5-propanoate</name>
        <dbReference type="ChEBI" id="CHEBI:77893"/>
    </ligand>
</feature>
<comment type="function">
    <text evidence="7">Catalyzes the hydrolytic cleavage of the carbon-nitrogen bond in imidazolone-5-propanoate to yield N-formimidoyl-L-glutamate. It is the third step in the universal histidine degradation pathway.</text>
</comment>
<evidence type="ECO:0000256" key="3">
    <source>
        <dbReference type="ARBA" id="ARBA00022801"/>
    </source>
</evidence>
<feature type="binding site" evidence="7">
    <location>
        <position position="324"/>
    </location>
    <ligand>
        <name>4-imidazolone-5-propanoate</name>
        <dbReference type="ChEBI" id="CHEBI:77893"/>
    </ligand>
</feature>
<evidence type="ECO:0000256" key="2">
    <source>
        <dbReference type="ARBA" id="ARBA00022723"/>
    </source>
</evidence>
<dbReference type="EC" id="3.5.2.7" evidence="1 7"/>
<sequence>MTKTFINIGRLIQVRESGTNILRGAMMADVPTIENAWMAVENGLISSYGSMDDFAASAATEIIDLNGRMVCPTFVDSHTHLVFAEDRDEEFVMKIKGMDYQSIAEAGGGILNSARKLQKMSLSELTERASLRLQEAIGSGTGAIEIKSGYGLSMEAEIKMLQVVNQLAQQFPIPIKATFLGAHAFPDKDKEKYMSSLIQEMLPEIYSQQLADYIDCFCEEGYYTVEQMSRILEAGEKFDLRAKVHVNQFNSIGGIEKAIEYNALTVDHLEVLSESEINLLKDSDTIPVALPGCSFFIRIPYTPGRKIIDSGLPLVIASDFNPGSAPSFNLSLANSLAAVNMGLLPEEAFNATTYNAAYALELENEVGSITEGKRANFIVAKAGKNLNSISYNFGVDWIDRVYINGELFSKPTI</sequence>
<dbReference type="PANTHER" id="PTHR42752">
    <property type="entry name" value="IMIDAZOLONEPROPIONASE"/>
    <property type="match status" value="1"/>
</dbReference>
<dbReference type="PANTHER" id="PTHR42752:SF1">
    <property type="entry name" value="IMIDAZOLONEPROPIONASE-RELATED"/>
    <property type="match status" value="1"/>
</dbReference>